<protein>
    <submittedName>
        <fullName evidence="3">Uncharacterized protein</fullName>
    </submittedName>
</protein>
<dbReference type="InterPro" id="IPR040072">
    <property type="entry name" value="Methyltransferase_A"/>
</dbReference>
<gene>
    <name evidence="3" type="ORF">V6N11_031508</name>
</gene>
<dbReference type="EMBL" id="JBBPBN010000010">
    <property type="protein sequence ID" value="KAK9030074.1"/>
    <property type="molecule type" value="Genomic_DNA"/>
</dbReference>
<dbReference type="Gene3D" id="3.20.20.70">
    <property type="entry name" value="Aldolase class I"/>
    <property type="match status" value="1"/>
</dbReference>
<comment type="cofactor">
    <cofactor evidence="1">
        <name>[4Fe-4S] cluster</name>
        <dbReference type="ChEBI" id="CHEBI:49883"/>
    </cofactor>
</comment>
<name>A0ABR2SY16_9ROSI</name>
<evidence type="ECO:0000313" key="4">
    <source>
        <dbReference type="Proteomes" id="UP001396334"/>
    </source>
</evidence>
<reference evidence="3 4" key="1">
    <citation type="journal article" date="2024" name="G3 (Bethesda)">
        <title>Genome assembly of Hibiscus sabdariffa L. provides insights into metabolisms of medicinal natural products.</title>
        <authorList>
            <person name="Kim T."/>
        </authorList>
    </citation>
    <scope>NUCLEOTIDE SEQUENCE [LARGE SCALE GENOMIC DNA]</scope>
    <source>
        <strain evidence="3">TK-2024</strain>
        <tissue evidence="3">Old leaves</tissue>
    </source>
</reference>
<evidence type="ECO:0000256" key="2">
    <source>
        <dbReference type="ARBA" id="ARBA00022485"/>
    </source>
</evidence>
<keyword evidence="2" id="KW-0408">Iron</keyword>
<comment type="caution">
    <text evidence="3">The sequence shown here is derived from an EMBL/GenBank/DDBJ whole genome shotgun (WGS) entry which is preliminary data.</text>
</comment>
<proteinExistence type="predicted"/>
<keyword evidence="4" id="KW-1185">Reference proteome</keyword>
<organism evidence="3 4">
    <name type="scientific">Hibiscus sabdariffa</name>
    <name type="common">roselle</name>
    <dbReference type="NCBI Taxonomy" id="183260"/>
    <lineage>
        <taxon>Eukaryota</taxon>
        <taxon>Viridiplantae</taxon>
        <taxon>Streptophyta</taxon>
        <taxon>Embryophyta</taxon>
        <taxon>Tracheophyta</taxon>
        <taxon>Spermatophyta</taxon>
        <taxon>Magnoliopsida</taxon>
        <taxon>eudicotyledons</taxon>
        <taxon>Gunneridae</taxon>
        <taxon>Pentapetalae</taxon>
        <taxon>rosids</taxon>
        <taxon>malvids</taxon>
        <taxon>Malvales</taxon>
        <taxon>Malvaceae</taxon>
        <taxon>Malvoideae</taxon>
        <taxon>Hibiscus</taxon>
    </lineage>
</organism>
<accession>A0ABR2SY16</accession>
<dbReference type="PANTHER" id="PTHR30544:SF8">
    <property type="entry name" value="RADICAL SAM SUPERFAMILY PROTEIN"/>
    <property type="match status" value="1"/>
</dbReference>
<keyword evidence="2" id="KW-0479">Metal-binding</keyword>
<dbReference type="Proteomes" id="UP001396334">
    <property type="component" value="Unassembled WGS sequence"/>
</dbReference>
<evidence type="ECO:0000313" key="3">
    <source>
        <dbReference type="EMBL" id="KAK9030074.1"/>
    </source>
</evidence>
<keyword evidence="2" id="KW-0004">4Fe-4S</keyword>
<dbReference type="PANTHER" id="PTHR30544">
    <property type="entry name" value="23S RRNA METHYLTRANSFERASE"/>
    <property type="match status" value="1"/>
</dbReference>
<dbReference type="InterPro" id="IPR013785">
    <property type="entry name" value="Aldolase_TIM"/>
</dbReference>
<sequence length="83" mass="9383">MGFKNNFTSGEIVEQLVHASHLTRIHNVVFMGMGEPLNNYTALVEAICVIKRSPFQLSPKRITISTIIPPKFVMVDIHTNYII</sequence>
<evidence type="ECO:0000256" key="1">
    <source>
        <dbReference type="ARBA" id="ARBA00001966"/>
    </source>
</evidence>
<keyword evidence="2" id="KW-0411">Iron-sulfur</keyword>